<gene>
    <name evidence="1" type="ORF">ABIC20_003311</name>
</gene>
<proteinExistence type="predicted"/>
<organism evidence="1 2">
    <name type="scientific">Methylobacterium radiotolerans</name>
    <dbReference type="NCBI Taxonomy" id="31998"/>
    <lineage>
        <taxon>Bacteria</taxon>
        <taxon>Pseudomonadati</taxon>
        <taxon>Pseudomonadota</taxon>
        <taxon>Alphaproteobacteria</taxon>
        <taxon>Hyphomicrobiales</taxon>
        <taxon>Methylobacteriaceae</taxon>
        <taxon>Methylobacterium</taxon>
    </lineage>
</organism>
<comment type="caution">
    <text evidence="1">The sequence shown here is derived from an EMBL/GenBank/DDBJ whole genome shotgun (WGS) entry which is preliminary data.</text>
</comment>
<dbReference type="RefSeq" id="WP_012321087.1">
    <property type="nucleotide sequence ID" value="NZ_BJXP01000092.1"/>
</dbReference>
<keyword evidence="2" id="KW-1185">Reference proteome</keyword>
<evidence type="ECO:0000313" key="2">
    <source>
        <dbReference type="Proteomes" id="UP001549119"/>
    </source>
</evidence>
<accession>A0ABV2NHQ0</accession>
<protein>
    <submittedName>
        <fullName evidence="1">Uncharacterized protein</fullName>
    </submittedName>
</protein>
<evidence type="ECO:0000313" key="1">
    <source>
        <dbReference type="EMBL" id="MET3866002.1"/>
    </source>
</evidence>
<name>A0ABV2NHQ0_9HYPH</name>
<sequence>MKVFRIRHEVTGAILWTGSATNPLAARDAMAHEAGCYDLRAGGLDVEEIRD</sequence>
<dbReference type="GeneID" id="51929710"/>
<dbReference type="EMBL" id="JBEPNW010000002">
    <property type="protein sequence ID" value="MET3866002.1"/>
    <property type="molecule type" value="Genomic_DNA"/>
</dbReference>
<reference evidence="1 2" key="1">
    <citation type="submission" date="2024-06" db="EMBL/GenBank/DDBJ databases">
        <title>Genomics of switchgrass bacterial isolates.</title>
        <authorList>
            <person name="Shade A."/>
        </authorList>
    </citation>
    <scope>NUCLEOTIDE SEQUENCE [LARGE SCALE GENOMIC DNA]</scope>
    <source>
        <strain evidence="1 2">PvP084</strain>
    </source>
</reference>
<dbReference type="Proteomes" id="UP001549119">
    <property type="component" value="Unassembled WGS sequence"/>
</dbReference>